<feature type="domain" description="DUF397" evidence="2">
    <location>
        <begin position="20"/>
        <end position="48"/>
    </location>
</feature>
<evidence type="ECO:0000313" key="3">
    <source>
        <dbReference type="EMBL" id="NJP42631.1"/>
    </source>
</evidence>
<gene>
    <name evidence="3" type="ORF">HCN08_04270</name>
</gene>
<dbReference type="Proteomes" id="UP000734511">
    <property type="component" value="Unassembled WGS sequence"/>
</dbReference>
<dbReference type="Pfam" id="PF04149">
    <property type="entry name" value="DUF397"/>
    <property type="match status" value="1"/>
</dbReference>
<dbReference type="EMBL" id="JAATEJ010000002">
    <property type="protein sequence ID" value="NJP42631.1"/>
    <property type="molecule type" value="Genomic_DNA"/>
</dbReference>
<evidence type="ECO:0000313" key="4">
    <source>
        <dbReference type="Proteomes" id="UP000734511"/>
    </source>
</evidence>
<feature type="region of interest" description="Disordered" evidence="1">
    <location>
        <begin position="1"/>
        <end position="33"/>
    </location>
</feature>
<proteinExistence type="predicted"/>
<organism evidence="3 4">
    <name type="scientific">Actinacidiphila epipremni</name>
    <dbReference type="NCBI Taxonomy" id="2053013"/>
    <lineage>
        <taxon>Bacteria</taxon>
        <taxon>Bacillati</taxon>
        <taxon>Actinomycetota</taxon>
        <taxon>Actinomycetes</taxon>
        <taxon>Kitasatosporales</taxon>
        <taxon>Streptomycetaceae</taxon>
        <taxon>Actinacidiphila</taxon>
    </lineage>
</organism>
<evidence type="ECO:0000259" key="2">
    <source>
        <dbReference type="Pfam" id="PF04149"/>
    </source>
</evidence>
<dbReference type="InterPro" id="IPR007278">
    <property type="entry name" value="DUF397"/>
</dbReference>
<keyword evidence="4" id="KW-1185">Reference proteome</keyword>
<reference evidence="3 4" key="1">
    <citation type="submission" date="2020-03" db="EMBL/GenBank/DDBJ databases">
        <title>WGS of actinomycetes isolated from Thailand.</title>
        <authorList>
            <person name="Thawai C."/>
        </authorList>
    </citation>
    <scope>NUCLEOTIDE SEQUENCE [LARGE SCALE GENOMIC DNA]</scope>
    <source>
        <strain evidence="3 4">PRB2-1</strain>
    </source>
</reference>
<comment type="caution">
    <text evidence="3">The sequence shown here is derived from an EMBL/GenBank/DDBJ whole genome shotgun (WGS) entry which is preliminary data.</text>
</comment>
<evidence type="ECO:0000256" key="1">
    <source>
        <dbReference type="SAM" id="MobiDB-lite"/>
    </source>
</evidence>
<accession>A0ABX0ZLV7</accession>
<protein>
    <submittedName>
        <fullName evidence="3">DUF397 domain-containing protein</fullName>
    </submittedName>
</protein>
<sequence>MLASSHKYQAGGLTGGQDLAGARDSTDPRGPGLRFAPAEWRAFVASVRAGAFGTF</sequence>
<name>A0ABX0ZLV7_9ACTN</name>